<dbReference type="AlphaFoldDB" id="A0A804MHJ5"/>
<feature type="compositionally biased region" description="Low complexity" evidence="1">
    <location>
        <begin position="89"/>
        <end position="99"/>
    </location>
</feature>
<proteinExistence type="predicted"/>
<name>A0A804MHJ5_MAIZE</name>
<feature type="region of interest" description="Disordered" evidence="1">
    <location>
        <begin position="32"/>
        <end position="110"/>
    </location>
</feature>
<reference evidence="2" key="3">
    <citation type="submission" date="2021-05" db="UniProtKB">
        <authorList>
            <consortium name="EnsemblPlants"/>
        </authorList>
    </citation>
    <scope>IDENTIFICATION</scope>
    <source>
        <strain evidence="2">cv. B73</strain>
    </source>
</reference>
<dbReference type="EnsemblPlants" id="Zm00001eb085920_T001">
    <property type="protein sequence ID" value="Zm00001eb085920_P001"/>
    <property type="gene ID" value="Zm00001eb085920"/>
</dbReference>
<evidence type="ECO:0000313" key="2">
    <source>
        <dbReference type="EnsemblPlants" id="Zm00001eb085920_P001"/>
    </source>
</evidence>
<feature type="region of interest" description="Disordered" evidence="1">
    <location>
        <begin position="176"/>
        <end position="196"/>
    </location>
</feature>
<evidence type="ECO:0000256" key="1">
    <source>
        <dbReference type="SAM" id="MobiDB-lite"/>
    </source>
</evidence>
<organism evidence="2 3">
    <name type="scientific">Zea mays</name>
    <name type="common">Maize</name>
    <dbReference type="NCBI Taxonomy" id="4577"/>
    <lineage>
        <taxon>Eukaryota</taxon>
        <taxon>Viridiplantae</taxon>
        <taxon>Streptophyta</taxon>
        <taxon>Embryophyta</taxon>
        <taxon>Tracheophyta</taxon>
        <taxon>Spermatophyta</taxon>
        <taxon>Magnoliopsida</taxon>
        <taxon>Liliopsida</taxon>
        <taxon>Poales</taxon>
        <taxon>Poaceae</taxon>
        <taxon>PACMAD clade</taxon>
        <taxon>Panicoideae</taxon>
        <taxon>Andropogonodae</taxon>
        <taxon>Andropogoneae</taxon>
        <taxon>Tripsacinae</taxon>
        <taxon>Zea</taxon>
    </lineage>
</organism>
<reference evidence="3" key="1">
    <citation type="submission" date="2015-12" db="EMBL/GenBank/DDBJ databases">
        <title>Update maize B73 reference genome by single molecule sequencing technologies.</title>
        <authorList>
            <consortium name="Maize Genome Sequencing Project"/>
            <person name="Ware D."/>
        </authorList>
    </citation>
    <scope>NUCLEOTIDE SEQUENCE [LARGE SCALE GENOMIC DNA]</scope>
    <source>
        <strain evidence="3">cv. B73</strain>
    </source>
</reference>
<dbReference type="InParanoid" id="A0A804MHJ5"/>
<evidence type="ECO:0000313" key="3">
    <source>
        <dbReference type="Proteomes" id="UP000007305"/>
    </source>
</evidence>
<sequence>MGQCYARNVHGVDVDGGGMEATTIMVSVAGGPEDAVSVGGGRGRGWRRSARLSPTGKPRGGRAEATPARLSATGSPWTGSPLGLPDGIAPSSATSASTPRQFFRRPFASPSPAKHIKASLARRLVHHSPPFASQVPRPPVEVLISEQGASGAGEVERELDKSFGYDRHFAAKYELGKELGRGHFGQPASRAPARET</sequence>
<dbReference type="Proteomes" id="UP000007305">
    <property type="component" value="Chromosome 2"/>
</dbReference>
<reference evidence="2" key="2">
    <citation type="submission" date="2019-07" db="EMBL/GenBank/DDBJ databases">
        <authorList>
            <person name="Seetharam A."/>
            <person name="Woodhouse M."/>
            <person name="Cannon E."/>
        </authorList>
    </citation>
    <scope>NUCLEOTIDE SEQUENCE [LARGE SCALE GENOMIC DNA]</scope>
    <source>
        <strain evidence="2">cv. B73</strain>
    </source>
</reference>
<accession>A0A804MHJ5</accession>
<dbReference type="Gramene" id="Zm00001eb085920_T001">
    <property type="protein sequence ID" value="Zm00001eb085920_P001"/>
    <property type="gene ID" value="Zm00001eb085920"/>
</dbReference>
<protein>
    <submittedName>
        <fullName evidence="2">Uncharacterized protein</fullName>
    </submittedName>
</protein>
<keyword evidence="3" id="KW-1185">Reference proteome</keyword>